<dbReference type="InterPro" id="IPR050086">
    <property type="entry name" value="MetN_ABC_transporter-like"/>
</dbReference>
<evidence type="ECO:0000256" key="5">
    <source>
        <dbReference type="ARBA" id="ARBA00022741"/>
    </source>
</evidence>
<dbReference type="PROSITE" id="PS00211">
    <property type="entry name" value="ABC_TRANSPORTER_1"/>
    <property type="match status" value="1"/>
</dbReference>
<dbReference type="InterPro" id="IPR027417">
    <property type="entry name" value="P-loop_NTPase"/>
</dbReference>
<sequence length="256" mass="28155">MSDMITFDKVDKRFGQTVVLDQFDFRVARGEKVAIIGPSGSGKSTLLRIIMALQDIDEGKVSLDGRPLWDAAGGKHRIKPTRKHLRDMRSLVGMVFQNFNLFPNLTALGNVAAAPRHVLGLSQVEAEARATALLAQVGLSDKLQNYPATLSGGQQQRVAIARAMALEPKIMLFDEATSALDPERVGEVLEVMRALAHERDLTIVVVTHQIGVARAIADRICFMEGGRILEDGTPQQILNEPRNERTRAFLRAVHLS</sequence>
<evidence type="ECO:0000256" key="7">
    <source>
        <dbReference type="ARBA" id="ARBA00022970"/>
    </source>
</evidence>
<dbReference type="Proteomes" id="UP001549321">
    <property type="component" value="Unassembled WGS sequence"/>
</dbReference>
<dbReference type="Gene3D" id="3.40.50.300">
    <property type="entry name" value="P-loop containing nucleotide triphosphate hydrolases"/>
    <property type="match status" value="1"/>
</dbReference>
<evidence type="ECO:0000313" key="10">
    <source>
        <dbReference type="EMBL" id="MET4636662.1"/>
    </source>
</evidence>
<dbReference type="SMART" id="SM00382">
    <property type="entry name" value="AAA"/>
    <property type="match status" value="1"/>
</dbReference>
<protein>
    <submittedName>
        <fullName evidence="10">Polar amino acid transport system ATP-binding protein</fullName>
    </submittedName>
</protein>
<dbReference type="EMBL" id="JBEPSM010000005">
    <property type="protein sequence ID" value="MET4636662.1"/>
    <property type="molecule type" value="Genomic_DNA"/>
</dbReference>
<dbReference type="PANTHER" id="PTHR43166">
    <property type="entry name" value="AMINO ACID IMPORT ATP-BINDING PROTEIN"/>
    <property type="match status" value="1"/>
</dbReference>
<keyword evidence="3" id="KW-0813">Transport</keyword>
<evidence type="ECO:0000259" key="9">
    <source>
        <dbReference type="PROSITE" id="PS50893"/>
    </source>
</evidence>
<evidence type="ECO:0000256" key="2">
    <source>
        <dbReference type="ARBA" id="ARBA00005417"/>
    </source>
</evidence>
<feature type="domain" description="ABC transporter" evidence="9">
    <location>
        <begin position="5"/>
        <end position="250"/>
    </location>
</feature>
<dbReference type="GO" id="GO:0005524">
    <property type="term" value="F:ATP binding"/>
    <property type="evidence" value="ECO:0007669"/>
    <property type="project" value="UniProtKB-KW"/>
</dbReference>
<accession>A0ABV2R5U6</accession>
<dbReference type="SUPFAM" id="SSF52540">
    <property type="entry name" value="P-loop containing nucleoside triphosphate hydrolases"/>
    <property type="match status" value="1"/>
</dbReference>
<dbReference type="PANTHER" id="PTHR43166:SF9">
    <property type="entry name" value="GLUTAMATE_ASPARTATE IMPORT ATP-BINDING PROTEIN GLTL"/>
    <property type="match status" value="1"/>
</dbReference>
<dbReference type="RefSeq" id="WP_354554378.1">
    <property type="nucleotide sequence ID" value="NZ_JBEPSM010000005.1"/>
</dbReference>
<keyword evidence="7" id="KW-0029">Amino-acid transport</keyword>
<comment type="similarity">
    <text evidence="2">Belongs to the ABC transporter superfamily.</text>
</comment>
<evidence type="ECO:0000256" key="8">
    <source>
        <dbReference type="ARBA" id="ARBA00023136"/>
    </source>
</evidence>
<evidence type="ECO:0000256" key="3">
    <source>
        <dbReference type="ARBA" id="ARBA00022448"/>
    </source>
</evidence>
<dbReference type="InterPro" id="IPR017871">
    <property type="entry name" value="ABC_transporter-like_CS"/>
</dbReference>
<keyword evidence="4" id="KW-1003">Cell membrane</keyword>
<dbReference type="Pfam" id="PF00005">
    <property type="entry name" value="ABC_tran"/>
    <property type="match status" value="1"/>
</dbReference>
<dbReference type="PIRSF" id="PIRSF039085">
    <property type="entry name" value="ABC_ATPase_HisP"/>
    <property type="match status" value="1"/>
</dbReference>
<proteinExistence type="inferred from homology"/>
<evidence type="ECO:0000256" key="6">
    <source>
        <dbReference type="ARBA" id="ARBA00022840"/>
    </source>
</evidence>
<evidence type="ECO:0000313" key="11">
    <source>
        <dbReference type="Proteomes" id="UP001549321"/>
    </source>
</evidence>
<dbReference type="PROSITE" id="PS50893">
    <property type="entry name" value="ABC_TRANSPORTER_2"/>
    <property type="match status" value="1"/>
</dbReference>
<evidence type="ECO:0000256" key="1">
    <source>
        <dbReference type="ARBA" id="ARBA00004202"/>
    </source>
</evidence>
<dbReference type="InterPro" id="IPR030679">
    <property type="entry name" value="ABC_ATPase_HisP-typ"/>
</dbReference>
<dbReference type="InterPro" id="IPR003593">
    <property type="entry name" value="AAA+_ATPase"/>
</dbReference>
<dbReference type="InterPro" id="IPR003439">
    <property type="entry name" value="ABC_transporter-like_ATP-bd"/>
</dbReference>
<gene>
    <name evidence="10" type="ORF">ABIE08_004625</name>
</gene>
<keyword evidence="11" id="KW-1185">Reference proteome</keyword>
<keyword evidence="5" id="KW-0547">Nucleotide-binding</keyword>
<organism evidence="10 11">
    <name type="scientific">Kaistia defluvii</name>
    <dbReference type="NCBI Taxonomy" id="410841"/>
    <lineage>
        <taxon>Bacteria</taxon>
        <taxon>Pseudomonadati</taxon>
        <taxon>Pseudomonadota</taxon>
        <taxon>Alphaproteobacteria</taxon>
        <taxon>Hyphomicrobiales</taxon>
        <taxon>Kaistiaceae</taxon>
        <taxon>Kaistia</taxon>
    </lineage>
</organism>
<comment type="subcellular location">
    <subcellularLocation>
        <location evidence="1">Cell membrane</location>
        <topology evidence="1">Peripheral membrane protein</topology>
    </subcellularLocation>
</comment>
<comment type="caution">
    <text evidence="10">The sequence shown here is derived from an EMBL/GenBank/DDBJ whole genome shotgun (WGS) entry which is preliminary data.</text>
</comment>
<keyword evidence="6 10" id="KW-0067">ATP-binding</keyword>
<name>A0ABV2R5U6_9HYPH</name>
<keyword evidence="8" id="KW-0472">Membrane</keyword>
<evidence type="ECO:0000256" key="4">
    <source>
        <dbReference type="ARBA" id="ARBA00022475"/>
    </source>
</evidence>
<reference evidence="10 11" key="1">
    <citation type="submission" date="2024-06" db="EMBL/GenBank/DDBJ databases">
        <title>Sorghum-associated microbial communities from plants grown in Nebraska, USA.</title>
        <authorList>
            <person name="Schachtman D."/>
        </authorList>
    </citation>
    <scope>NUCLEOTIDE SEQUENCE [LARGE SCALE GENOMIC DNA]</scope>
    <source>
        <strain evidence="10 11">3207</strain>
    </source>
</reference>